<dbReference type="EMBL" id="JAWJWE010000036">
    <property type="protein sequence ID" value="KAK6629296.1"/>
    <property type="molecule type" value="Genomic_DNA"/>
</dbReference>
<gene>
    <name evidence="2" type="ORF">RUM43_003113</name>
</gene>
<proteinExistence type="predicted"/>
<evidence type="ECO:0000313" key="3">
    <source>
        <dbReference type="Proteomes" id="UP001372834"/>
    </source>
</evidence>
<evidence type="ECO:0000256" key="1">
    <source>
        <dbReference type="SAM" id="MobiDB-lite"/>
    </source>
</evidence>
<name>A0AAN8P198_POLSC</name>
<reference evidence="2 3" key="1">
    <citation type="submission" date="2023-10" db="EMBL/GenBank/DDBJ databases">
        <title>Genomes of two closely related lineages of the louse Polyplax serrata with different host specificities.</title>
        <authorList>
            <person name="Martinu J."/>
            <person name="Tarabai H."/>
            <person name="Stefka J."/>
            <person name="Hypsa V."/>
        </authorList>
    </citation>
    <scope>NUCLEOTIDE SEQUENCE [LARGE SCALE GENOMIC DNA]</scope>
    <source>
        <strain evidence="2">HR10_N</strain>
    </source>
</reference>
<evidence type="ECO:0000313" key="2">
    <source>
        <dbReference type="EMBL" id="KAK6629296.1"/>
    </source>
</evidence>
<sequence length="149" mass="17056">MATLLGRKIRELREFLLIIPPRHGFTFLDGLIRFLLRLGNCNPSLFRTDQFHVDVDETRKADDHPQRLRPHSPQHRQETSDATLAMQPVLDGLQGTRQTRRLQAGLHIGCRTQSSTQLLDDLYRHIRSEETTRSPKDAISSPLGPCRAL</sequence>
<dbReference type="Proteomes" id="UP001372834">
    <property type="component" value="Unassembled WGS sequence"/>
</dbReference>
<accession>A0AAN8P198</accession>
<organism evidence="2 3">
    <name type="scientific">Polyplax serrata</name>
    <name type="common">Common mouse louse</name>
    <dbReference type="NCBI Taxonomy" id="468196"/>
    <lineage>
        <taxon>Eukaryota</taxon>
        <taxon>Metazoa</taxon>
        <taxon>Ecdysozoa</taxon>
        <taxon>Arthropoda</taxon>
        <taxon>Hexapoda</taxon>
        <taxon>Insecta</taxon>
        <taxon>Pterygota</taxon>
        <taxon>Neoptera</taxon>
        <taxon>Paraneoptera</taxon>
        <taxon>Psocodea</taxon>
        <taxon>Troctomorpha</taxon>
        <taxon>Phthiraptera</taxon>
        <taxon>Anoplura</taxon>
        <taxon>Polyplacidae</taxon>
        <taxon>Polyplax</taxon>
    </lineage>
</organism>
<dbReference type="AlphaFoldDB" id="A0AAN8P198"/>
<feature type="region of interest" description="Disordered" evidence="1">
    <location>
        <begin position="59"/>
        <end position="82"/>
    </location>
</feature>
<comment type="caution">
    <text evidence="2">The sequence shown here is derived from an EMBL/GenBank/DDBJ whole genome shotgun (WGS) entry which is preliminary data.</text>
</comment>
<protein>
    <submittedName>
        <fullName evidence="2">Uncharacterized protein</fullName>
    </submittedName>
</protein>
<feature type="region of interest" description="Disordered" evidence="1">
    <location>
        <begin position="129"/>
        <end position="149"/>
    </location>
</feature>